<evidence type="ECO:0000313" key="15">
    <source>
        <dbReference type="Proteomes" id="UP000695026"/>
    </source>
</evidence>
<dbReference type="OMA" id="PIVYTMR"/>
<keyword evidence="11 12" id="KW-0807">Transducer</keyword>
<dbReference type="KEGG" id="pbi:112542777"/>
<name>A0A9F5IV64_PYTBI</name>
<comment type="similarity">
    <text evidence="12">Belongs to the G-protein coupled receptor 1 family.</text>
</comment>
<keyword evidence="3 13" id="KW-1003">Cell membrane</keyword>
<keyword evidence="15" id="KW-1185">Reference proteome</keyword>
<sequence>MANQSINYSFLLLEFSEVRELQMLYFFVFMVLYLAILTVNLLIISAVLFNHHLHTPMYFFLMNLAIQDLGSASVIVPKTMANTFMNTRRISYYGCASQVFFIVFFMGSAIWILTVMAYDRYIAICNPLRYERIMNKQVCIYMILAVWVGGLLNGFLHTCFTFAPPFCSNIISQFFCEIPQLLKLTCTGLNLNEIRLMVFVCVLSIGCFFFILVTYTSIFTAVLKIRSLEGRRKAFSTCIPHLIVVSMFLLSGVFAYLRPPSHDLDLASTVIYSLIPPLLNPIIYSIRNKSIKLALSKLLNMGSPSVLICLL</sequence>
<feature type="domain" description="G-protein coupled receptors family 1 profile" evidence="14">
    <location>
        <begin position="39"/>
        <end position="284"/>
    </location>
</feature>
<evidence type="ECO:0000256" key="7">
    <source>
        <dbReference type="ARBA" id="ARBA00022989"/>
    </source>
</evidence>
<keyword evidence="5 12" id="KW-0812">Transmembrane</keyword>
<dbReference type="AlphaFoldDB" id="A0A9F5IV64"/>
<dbReference type="GO" id="GO:0005886">
    <property type="term" value="C:plasma membrane"/>
    <property type="evidence" value="ECO:0007669"/>
    <property type="project" value="UniProtKB-SubCell"/>
</dbReference>
<evidence type="ECO:0000256" key="4">
    <source>
        <dbReference type="ARBA" id="ARBA00022606"/>
    </source>
</evidence>
<proteinExistence type="inferred from homology"/>
<dbReference type="GO" id="GO:0004984">
    <property type="term" value="F:olfactory receptor activity"/>
    <property type="evidence" value="ECO:0007669"/>
    <property type="project" value="InterPro"/>
</dbReference>
<evidence type="ECO:0000256" key="1">
    <source>
        <dbReference type="ARBA" id="ARBA00002936"/>
    </source>
</evidence>
<evidence type="ECO:0000256" key="6">
    <source>
        <dbReference type="ARBA" id="ARBA00022725"/>
    </source>
</evidence>
<comment type="subcellular location">
    <subcellularLocation>
        <location evidence="2 13">Cell membrane</location>
        <topology evidence="2 13">Multi-pass membrane protein</topology>
    </subcellularLocation>
</comment>
<keyword evidence="8 12" id="KW-0297">G-protein coupled receptor</keyword>
<dbReference type="GeneID" id="112542777"/>
<feature type="transmembrane region" description="Helical" evidence="13">
    <location>
        <begin position="197"/>
        <end position="222"/>
    </location>
</feature>
<gene>
    <name evidence="16" type="primary">LOC112542777</name>
</gene>
<evidence type="ECO:0000256" key="11">
    <source>
        <dbReference type="ARBA" id="ARBA00023224"/>
    </source>
</evidence>
<feature type="transmembrane region" description="Helical" evidence="13">
    <location>
        <begin position="138"/>
        <end position="156"/>
    </location>
</feature>
<dbReference type="OrthoDB" id="6151005at2759"/>
<keyword evidence="9 13" id="KW-0472">Membrane</keyword>
<dbReference type="InterPro" id="IPR050516">
    <property type="entry name" value="Olfactory_GPCR"/>
</dbReference>
<accession>A0A9F5IV64</accession>
<dbReference type="CDD" id="cd15227">
    <property type="entry name" value="7tmA_OR14-like"/>
    <property type="match status" value="1"/>
</dbReference>
<evidence type="ECO:0000256" key="8">
    <source>
        <dbReference type="ARBA" id="ARBA00023040"/>
    </source>
</evidence>
<dbReference type="PROSITE" id="PS00237">
    <property type="entry name" value="G_PROTEIN_RECEP_F1_1"/>
    <property type="match status" value="1"/>
</dbReference>
<evidence type="ECO:0000256" key="10">
    <source>
        <dbReference type="ARBA" id="ARBA00023170"/>
    </source>
</evidence>
<evidence type="ECO:0000256" key="13">
    <source>
        <dbReference type="RuleBase" id="RU363047"/>
    </source>
</evidence>
<evidence type="ECO:0000256" key="12">
    <source>
        <dbReference type="RuleBase" id="RU000688"/>
    </source>
</evidence>
<dbReference type="FunFam" id="1.20.1070.10:FF:000037">
    <property type="entry name" value="Olfactory receptor"/>
    <property type="match status" value="1"/>
</dbReference>
<evidence type="ECO:0000256" key="2">
    <source>
        <dbReference type="ARBA" id="ARBA00004651"/>
    </source>
</evidence>
<dbReference type="InterPro" id="IPR000725">
    <property type="entry name" value="Olfact_rcpt"/>
</dbReference>
<keyword evidence="10 12" id="KW-0675">Receptor</keyword>
<dbReference type="Gene3D" id="1.20.1070.10">
    <property type="entry name" value="Rhodopsin 7-helix transmembrane proteins"/>
    <property type="match status" value="1"/>
</dbReference>
<keyword evidence="7 13" id="KW-1133">Transmembrane helix</keyword>
<feature type="transmembrane region" description="Helical" evidence="13">
    <location>
        <begin position="96"/>
        <end position="118"/>
    </location>
</feature>
<evidence type="ECO:0000259" key="14">
    <source>
        <dbReference type="PROSITE" id="PS50262"/>
    </source>
</evidence>
<keyword evidence="6 13" id="KW-0552">Olfaction</keyword>
<organism evidence="15 16">
    <name type="scientific">Python bivittatus</name>
    <name type="common">Burmese python</name>
    <name type="synonym">Python molurus bivittatus</name>
    <dbReference type="NCBI Taxonomy" id="176946"/>
    <lineage>
        <taxon>Eukaryota</taxon>
        <taxon>Metazoa</taxon>
        <taxon>Chordata</taxon>
        <taxon>Craniata</taxon>
        <taxon>Vertebrata</taxon>
        <taxon>Euteleostomi</taxon>
        <taxon>Lepidosauria</taxon>
        <taxon>Squamata</taxon>
        <taxon>Bifurcata</taxon>
        <taxon>Unidentata</taxon>
        <taxon>Episquamata</taxon>
        <taxon>Toxicofera</taxon>
        <taxon>Serpentes</taxon>
        <taxon>Henophidia</taxon>
        <taxon>Pythonidae</taxon>
        <taxon>Python</taxon>
    </lineage>
</organism>
<dbReference type="InterPro" id="IPR000276">
    <property type="entry name" value="GPCR_Rhodpsn"/>
</dbReference>
<dbReference type="Proteomes" id="UP000695026">
    <property type="component" value="Unplaced"/>
</dbReference>
<dbReference type="Pfam" id="PF13853">
    <property type="entry name" value="7tm_4"/>
    <property type="match status" value="1"/>
</dbReference>
<dbReference type="PANTHER" id="PTHR26452">
    <property type="entry name" value="OLFACTORY RECEPTOR"/>
    <property type="match status" value="1"/>
</dbReference>
<dbReference type="SUPFAM" id="SSF81321">
    <property type="entry name" value="Family A G protein-coupled receptor-like"/>
    <property type="match status" value="1"/>
</dbReference>
<feature type="transmembrane region" description="Helical" evidence="13">
    <location>
        <begin position="56"/>
        <end position="76"/>
    </location>
</feature>
<comment type="function">
    <text evidence="1">Odorant receptor.</text>
</comment>
<feature type="transmembrane region" description="Helical" evidence="13">
    <location>
        <begin position="234"/>
        <end position="257"/>
    </location>
</feature>
<keyword evidence="4 13" id="KW-0716">Sensory transduction</keyword>
<evidence type="ECO:0000256" key="9">
    <source>
        <dbReference type="ARBA" id="ARBA00023136"/>
    </source>
</evidence>
<feature type="transmembrane region" description="Helical" evidence="13">
    <location>
        <begin position="269"/>
        <end position="286"/>
    </location>
</feature>
<evidence type="ECO:0000313" key="16">
    <source>
        <dbReference type="RefSeq" id="XP_025032199.1"/>
    </source>
</evidence>
<dbReference type="PRINTS" id="PR00245">
    <property type="entry name" value="OLFACTORYR"/>
</dbReference>
<dbReference type="PRINTS" id="PR00237">
    <property type="entry name" value="GPCRRHODOPSN"/>
</dbReference>
<feature type="transmembrane region" description="Helical" evidence="13">
    <location>
        <begin position="23"/>
        <end position="49"/>
    </location>
</feature>
<protein>
    <recommendedName>
        <fullName evidence="13">Olfactory receptor</fullName>
    </recommendedName>
</protein>
<dbReference type="RefSeq" id="XP_025032199.1">
    <property type="nucleotide sequence ID" value="XM_025176431.1"/>
</dbReference>
<reference evidence="16" key="1">
    <citation type="submission" date="2025-08" db="UniProtKB">
        <authorList>
            <consortium name="RefSeq"/>
        </authorList>
    </citation>
    <scope>IDENTIFICATION</scope>
    <source>
        <tissue evidence="16">Liver</tissue>
    </source>
</reference>
<evidence type="ECO:0000256" key="5">
    <source>
        <dbReference type="ARBA" id="ARBA00022692"/>
    </source>
</evidence>
<dbReference type="GO" id="GO:0004930">
    <property type="term" value="F:G protein-coupled receptor activity"/>
    <property type="evidence" value="ECO:0007669"/>
    <property type="project" value="UniProtKB-KW"/>
</dbReference>
<dbReference type="InterPro" id="IPR017452">
    <property type="entry name" value="GPCR_Rhodpsn_7TM"/>
</dbReference>
<evidence type="ECO:0000256" key="3">
    <source>
        <dbReference type="ARBA" id="ARBA00022475"/>
    </source>
</evidence>
<dbReference type="PROSITE" id="PS50262">
    <property type="entry name" value="G_PROTEIN_RECEP_F1_2"/>
    <property type="match status" value="1"/>
</dbReference>